<dbReference type="PANTHER" id="PTHR30008">
    <property type="entry name" value="EXODEOXYRIBONUCLEASE 7 LARGE SUBUNIT"/>
    <property type="match status" value="1"/>
</dbReference>
<comment type="subcellular location">
    <subcellularLocation>
        <location evidence="5 6">Cytoplasm</location>
    </subcellularLocation>
</comment>
<evidence type="ECO:0000256" key="4">
    <source>
        <dbReference type="ARBA" id="ARBA00022839"/>
    </source>
</evidence>
<name>A0A268P520_SHOCL</name>
<evidence type="ECO:0000256" key="5">
    <source>
        <dbReference type="HAMAP-Rule" id="MF_00378"/>
    </source>
</evidence>
<reference evidence="9 10" key="1">
    <citation type="submission" date="2017-07" db="EMBL/GenBank/DDBJ databases">
        <title>Isolation and whole genome analysis of endospore-forming bacteria from heroin.</title>
        <authorList>
            <person name="Kalinowski J."/>
            <person name="Ahrens B."/>
            <person name="Al-Dilaimi A."/>
            <person name="Winkler A."/>
            <person name="Wibberg D."/>
            <person name="Schleenbecker U."/>
            <person name="Ruckert C."/>
            <person name="Wolfel R."/>
            <person name="Grass G."/>
        </authorList>
    </citation>
    <scope>NUCLEOTIDE SEQUENCE [LARGE SCALE GENOMIC DNA]</scope>
    <source>
        <strain evidence="9 10">7539</strain>
    </source>
</reference>
<comment type="similarity">
    <text evidence="5 6">Belongs to the XseA family.</text>
</comment>
<dbReference type="CDD" id="cd04489">
    <property type="entry name" value="ExoVII_LU_OBF"/>
    <property type="match status" value="1"/>
</dbReference>
<organism evidence="9 10">
    <name type="scientific">Shouchella clausii</name>
    <name type="common">Alkalihalobacillus clausii</name>
    <dbReference type="NCBI Taxonomy" id="79880"/>
    <lineage>
        <taxon>Bacteria</taxon>
        <taxon>Bacillati</taxon>
        <taxon>Bacillota</taxon>
        <taxon>Bacilli</taxon>
        <taxon>Bacillales</taxon>
        <taxon>Bacillaceae</taxon>
        <taxon>Shouchella</taxon>
    </lineage>
</organism>
<dbReference type="RefSeq" id="WP_011247308.1">
    <property type="nucleotide sequence ID" value="NZ_BOQQ01000003.1"/>
</dbReference>
<dbReference type="Pfam" id="PF13742">
    <property type="entry name" value="tRNA_anti_2"/>
    <property type="match status" value="1"/>
</dbReference>
<evidence type="ECO:0000313" key="10">
    <source>
        <dbReference type="Proteomes" id="UP000216207"/>
    </source>
</evidence>
<feature type="domain" description="Exonuclease VII large subunit C-terminal" evidence="7">
    <location>
        <begin position="129"/>
        <end position="443"/>
    </location>
</feature>
<accession>A0A268P520</accession>
<evidence type="ECO:0000256" key="1">
    <source>
        <dbReference type="ARBA" id="ARBA00022490"/>
    </source>
</evidence>
<dbReference type="InterPro" id="IPR025824">
    <property type="entry name" value="OB-fold_nuc-bd_dom"/>
</dbReference>
<dbReference type="SMR" id="A0A268P520"/>
<dbReference type="InterPro" id="IPR003753">
    <property type="entry name" value="Exonuc_VII_L"/>
</dbReference>
<dbReference type="GO" id="GO:0008855">
    <property type="term" value="F:exodeoxyribonuclease VII activity"/>
    <property type="evidence" value="ECO:0007669"/>
    <property type="project" value="UniProtKB-UniRule"/>
</dbReference>
<evidence type="ECO:0000313" key="9">
    <source>
        <dbReference type="EMBL" id="PAE90360.1"/>
    </source>
</evidence>
<dbReference type="AlphaFoldDB" id="A0A268P520"/>
<protein>
    <recommendedName>
        <fullName evidence="5">Exodeoxyribonuclease 7 large subunit</fullName>
        <ecNumber evidence="5">3.1.11.6</ecNumber>
    </recommendedName>
    <alternativeName>
        <fullName evidence="5">Exodeoxyribonuclease VII large subunit</fullName>
        <shortName evidence="5">Exonuclease VII large subunit</shortName>
    </alternativeName>
</protein>
<dbReference type="GO" id="GO:0006308">
    <property type="term" value="P:DNA catabolic process"/>
    <property type="evidence" value="ECO:0007669"/>
    <property type="project" value="UniProtKB-UniRule"/>
</dbReference>
<sequence>MAGNAGVAEAWTVSEATRYIKQLLEDDPHLPEIWIRGELSNFKQHTRGHMYFTIKDEGSRMQAVMFAGYNRFLRFKPENGMNVLIRGEINVYEPYGQYQFYAKEMQPDGIGSLFAEYERLKKALEAEGLFAEERKRPIPRFPTHIAIITSPTGAVIRDMMTTLKRRYPQIRVTLFPVLVQGEGAPLSISRALEQASMANIFDVVIVARGGGSIEELWAFNEEMVARAIAEAAVPVISAVGHETDFTISDFAADRRAPTPTAAAEFAVPDARELMEHIGHLKKRLERSLVEQVKTRRRELERLKRSYAFRYPVQLVHQKEQQLDGLMERLNRAMQIKLEQKTLAFKHMNQAILRQHPATRVSQLQKERRQNHARLVRAMAAETQRKRQSLSAVIQQLQLLSPLAVMDRGYSLVYKDEALVKTAKDVEIEDDIVVKLADGNLHCQVVGKREMKNGGESNG</sequence>
<dbReference type="GO" id="GO:0005737">
    <property type="term" value="C:cytoplasm"/>
    <property type="evidence" value="ECO:0007669"/>
    <property type="project" value="UniProtKB-SubCell"/>
</dbReference>
<dbReference type="InterPro" id="IPR020579">
    <property type="entry name" value="Exonuc_VII_lsu_C"/>
</dbReference>
<keyword evidence="2 5" id="KW-0540">Nuclease</keyword>
<comment type="caution">
    <text evidence="9">The sequence shown here is derived from an EMBL/GenBank/DDBJ whole genome shotgun (WGS) entry which is preliminary data.</text>
</comment>
<dbReference type="EMBL" id="NPCC01000005">
    <property type="protein sequence ID" value="PAE90360.1"/>
    <property type="molecule type" value="Genomic_DNA"/>
</dbReference>
<dbReference type="GO" id="GO:0009318">
    <property type="term" value="C:exodeoxyribonuclease VII complex"/>
    <property type="evidence" value="ECO:0007669"/>
    <property type="project" value="UniProtKB-UniRule"/>
</dbReference>
<keyword evidence="1 5" id="KW-0963">Cytoplasm</keyword>
<evidence type="ECO:0000256" key="6">
    <source>
        <dbReference type="RuleBase" id="RU004355"/>
    </source>
</evidence>
<evidence type="ECO:0000256" key="2">
    <source>
        <dbReference type="ARBA" id="ARBA00022722"/>
    </source>
</evidence>
<dbReference type="HAMAP" id="MF_00378">
    <property type="entry name" value="Exonuc_7_L"/>
    <property type="match status" value="1"/>
</dbReference>
<dbReference type="Pfam" id="PF02601">
    <property type="entry name" value="Exonuc_VII_L"/>
    <property type="match status" value="1"/>
</dbReference>
<dbReference type="OMA" id="WPAVRFE"/>
<dbReference type="EC" id="3.1.11.6" evidence="5"/>
<evidence type="ECO:0000259" key="7">
    <source>
        <dbReference type="Pfam" id="PF02601"/>
    </source>
</evidence>
<keyword evidence="3 5" id="KW-0378">Hydrolase</keyword>
<dbReference type="GO" id="GO:0003676">
    <property type="term" value="F:nucleic acid binding"/>
    <property type="evidence" value="ECO:0007669"/>
    <property type="project" value="InterPro"/>
</dbReference>
<feature type="domain" description="OB-fold nucleic acid binding" evidence="8">
    <location>
        <begin position="11"/>
        <end position="106"/>
    </location>
</feature>
<comment type="catalytic activity">
    <reaction evidence="5 6">
        <text>Exonucleolytic cleavage in either 5'- to 3'- or 3'- to 5'-direction to yield nucleoside 5'-phosphates.</text>
        <dbReference type="EC" id="3.1.11.6"/>
    </reaction>
</comment>
<gene>
    <name evidence="5" type="primary">xseA</name>
    <name evidence="9" type="ORF">CHH72_05115</name>
</gene>
<evidence type="ECO:0000259" key="8">
    <source>
        <dbReference type="Pfam" id="PF13742"/>
    </source>
</evidence>
<dbReference type="NCBIfam" id="TIGR00237">
    <property type="entry name" value="xseA"/>
    <property type="match status" value="1"/>
</dbReference>
<comment type="subunit">
    <text evidence="5">Heterooligomer composed of large and small subunits.</text>
</comment>
<proteinExistence type="inferred from homology"/>
<keyword evidence="4 5" id="KW-0269">Exonuclease</keyword>
<dbReference type="Proteomes" id="UP000216207">
    <property type="component" value="Unassembled WGS sequence"/>
</dbReference>
<comment type="function">
    <text evidence="5">Bidirectionally degrades single-stranded DNA into large acid-insoluble oligonucleotides, which are then degraded further into small acid-soluble oligonucleotides.</text>
</comment>
<dbReference type="PANTHER" id="PTHR30008:SF0">
    <property type="entry name" value="EXODEOXYRIBONUCLEASE 7 LARGE SUBUNIT"/>
    <property type="match status" value="1"/>
</dbReference>
<evidence type="ECO:0000256" key="3">
    <source>
        <dbReference type="ARBA" id="ARBA00022801"/>
    </source>
</evidence>